<dbReference type="AlphaFoldDB" id="A0A438IJB2"/>
<sequence length="153" mass="17011">MELQEEGHGDGMESEDGLRGAFQIGFGMLLELDTQVWKKSGSGPRNGEQYRAPFVEEEWDEDEDEDVVVFVPGELVAEEVVAGHESTDEAVNLEKCIDMGLSHENDPLPLNLFYGDCSKHAGGSKEFNENEQKPFIDMEENHCGSKQPTTNGF</sequence>
<dbReference type="Proteomes" id="UP000288805">
    <property type="component" value="Unassembled WGS sequence"/>
</dbReference>
<evidence type="ECO:0000313" key="1">
    <source>
        <dbReference type="EMBL" id="RVW96776.1"/>
    </source>
</evidence>
<name>A0A438IJB2_VITVI</name>
<proteinExistence type="predicted"/>
<dbReference type="EMBL" id="QGNW01000105">
    <property type="protein sequence ID" value="RVW96776.1"/>
    <property type="molecule type" value="Genomic_DNA"/>
</dbReference>
<reference evidence="1 2" key="1">
    <citation type="journal article" date="2018" name="PLoS Genet.">
        <title>Population sequencing reveals clonal diversity and ancestral inbreeding in the grapevine cultivar Chardonnay.</title>
        <authorList>
            <person name="Roach M.J."/>
            <person name="Johnson D.L."/>
            <person name="Bohlmann J."/>
            <person name="van Vuuren H.J."/>
            <person name="Jones S.J."/>
            <person name="Pretorius I.S."/>
            <person name="Schmidt S.A."/>
            <person name="Borneman A.R."/>
        </authorList>
    </citation>
    <scope>NUCLEOTIDE SEQUENCE [LARGE SCALE GENOMIC DNA]</scope>
    <source>
        <strain evidence="2">cv. Chardonnay</strain>
        <tissue evidence="1">Leaf</tissue>
    </source>
</reference>
<accession>A0A438IJB2</accession>
<evidence type="ECO:0000313" key="2">
    <source>
        <dbReference type="Proteomes" id="UP000288805"/>
    </source>
</evidence>
<organism evidence="1 2">
    <name type="scientific">Vitis vinifera</name>
    <name type="common">Grape</name>
    <dbReference type="NCBI Taxonomy" id="29760"/>
    <lineage>
        <taxon>Eukaryota</taxon>
        <taxon>Viridiplantae</taxon>
        <taxon>Streptophyta</taxon>
        <taxon>Embryophyta</taxon>
        <taxon>Tracheophyta</taxon>
        <taxon>Spermatophyta</taxon>
        <taxon>Magnoliopsida</taxon>
        <taxon>eudicotyledons</taxon>
        <taxon>Gunneridae</taxon>
        <taxon>Pentapetalae</taxon>
        <taxon>rosids</taxon>
        <taxon>Vitales</taxon>
        <taxon>Vitaceae</taxon>
        <taxon>Viteae</taxon>
        <taxon>Vitis</taxon>
    </lineage>
</organism>
<comment type="caution">
    <text evidence="1">The sequence shown here is derived from an EMBL/GenBank/DDBJ whole genome shotgun (WGS) entry which is preliminary data.</text>
</comment>
<gene>
    <name evidence="1" type="ORF">CK203_026035</name>
</gene>
<protein>
    <submittedName>
        <fullName evidence="1">Uncharacterized protein</fullName>
    </submittedName>
</protein>